<feature type="region of interest" description="Disordered" evidence="7">
    <location>
        <begin position="296"/>
        <end position="318"/>
    </location>
</feature>
<feature type="domain" description="HTH psq-type" evidence="8">
    <location>
        <begin position="221"/>
        <end position="273"/>
    </location>
</feature>
<feature type="compositionally biased region" description="Acidic residues" evidence="7">
    <location>
        <begin position="299"/>
        <end position="317"/>
    </location>
</feature>
<dbReference type="GO" id="GO:0006357">
    <property type="term" value="P:regulation of transcription by RNA polymerase II"/>
    <property type="evidence" value="ECO:0007669"/>
    <property type="project" value="TreeGrafter"/>
</dbReference>
<feature type="compositionally biased region" description="Basic and acidic residues" evidence="7">
    <location>
        <begin position="426"/>
        <end position="438"/>
    </location>
</feature>
<feature type="region of interest" description="Disordered" evidence="7">
    <location>
        <begin position="140"/>
        <end position="189"/>
    </location>
</feature>
<feature type="compositionally biased region" description="Gly residues" evidence="7">
    <location>
        <begin position="77"/>
        <end position="86"/>
    </location>
</feature>
<dbReference type="FunFam" id="1.10.10.60:FF:000019">
    <property type="entry name" value="Ligand-dependent corepressor isoform 1"/>
    <property type="match status" value="1"/>
</dbReference>
<keyword evidence="4" id="KW-0804">Transcription</keyword>
<feature type="region of interest" description="Disordered" evidence="7">
    <location>
        <begin position="936"/>
        <end position="1048"/>
    </location>
</feature>
<feature type="region of interest" description="Disordered" evidence="7">
    <location>
        <begin position="15"/>
        <end position="88"/>
    </location>
</feature>
<feature type="compositionally biased region" description="Low complexity" evidence="7">
    <location>
        <begin position="62"/>
        <end position="76"/>
    </location>
</feature>
<feature type="region of interest" description="Disordered" evidence="7">
    <location>
        <begin position="594"/>
        <end position="674"/>
    </location>
</feature>
<feature type="compositionally biased region" description="Low complexity" evidence="7">
    <location>
        <begin position="526"/>
        <end position="545"/>
    </location>
</feature>
<accession>A0A2H4G0R5</accession>
<gene>
    <name evidence="9" type="primary">E93</name>
</gene>
<evidence type="ECO:0000256" key="5">
    <source>
        <dbReference type="ARBA" id="ARBA00023242"/>
    </source>
</evidence>
<dbReference type="GO" id="GO:0005634">
    <property type="term" value="C:nucleus"/>
    <property type="evidence" value="ECO:0007669"/>
    <property type="project" value="UniProtKB-SubCell"/>
</dbReference>
<dbReference type="PANTHER" id="PTHR21545:SF13">
    <property type="entry name" value="ECDYSONE-INDUCED PROTEIN 93F, ISOFORM C"/>
    <property type="match status" value="1"/>
</dbReference>
<dbReference type="InterPro" id="IPR009057">
    <property type="entry name" value="Homeodomain-like_sf"/>
</dbReference>
<feature type="compositionally biased region" description="Low complexity" evidence="7">
    <location>
        <begin position="640"/>
        <end position="655"/>
    </location>
</feature>
<sequence length="1048" mass="111885">MGRTKWREYQETALSSFGSEDSIPMDSKAWHQPSAAADHKTPATNLFQHSVCIDEHQSPPQSSRRLSDSGGSSVSGSSGGGVGGGEEAVAMTTLENAVASSMAASLAAALSSSGKPPPSLFAQQATMLLPPPWYHLVSSPPEAVSPQSPVAVPLPPSATSSEQPLDLSAKPAASKSTSPPPSPLDLPAGFQGLLPPSPGAANQSLKVPSLSRHIFKAKPRLSAVAGRRTYTEDELQAALRDIQSGKLGTRRAAVLYGIPRSTLRNKVYKLALERDRDSHLPLASSQVELAGRAASLHDEDADEDDGGEELSGAEEEREVERALMKPLVTVEDLVRLSASVDSHPPPDENCLRGLLQQGGFPLLLPPEPWAGLDRAALVAQLLALQRPPAASQAATIPPNDGSEPDFLPKFLQPVPDLFRRMMNVNELEKQSAPKKERNFQLNGSRIMTSVDPGPSSSSSRLSPADDLSGSGTPSPNVILKIPSYRPTSRNGAESSAVGGGGGSASSSILHSAFNMKLAAGDSSQHSITSSPPIGSTRSSESSSPPVAASLTLKGTVTLNDVIAKSISQKFQQPPEMHHIPQQPPQHTLDFRRAQELSSHHHHHMHPAGGLPFISRNHNNNHLDERKMNMQSASKCVSGVSTMSSNTTTTSNPSSSAAGGKGTRPKRGKYRNYDRDSLVEAVRAVQRGEMSVHRAGSYYGVPHSTLEYKVKERHLMRPRKREPKPTPQDELKRKDESNSALRMSPGSEKSKPLPPKPPKTTPFSPSSPLSTGPNGLKISPVFDPTPLGYPSPSFSFWNPFHHIPVDYPRGPNFSPSPEHFFASQMIQRLQEDSAAAAAVKKQPVTTSTALVQSPPPAPVLGKSTREIAESLYDGTGTNGSFLDGIIRSSLETGLKAGAASSERPPLSSKSLLDQLCRNSSRLAPLVCDPVKNAATTEQQRVEHQLDDRSEDQVESMSQTTDDKVAVKGSTSVNNVVPTNDNSTVEEDRGAVDSESACDRLQETVDSRNVVESTALAKEDEQRLAAEAAAAASTEPMETEEGDRSERQES</sequence>
<evidence type="ECO:0000256" key="7">
    <source>
        <dbReference type="SAM" id="MobiDB-lite"/>
    </source>
</evidence>
<evidence type="ECO:0000256" key="4">
    <source>
        <dbReference type="ARBA" id="ARBA00023163"/>
    </source>
</evidence>
<proteinExistence type="evidence at transcript level"/>
<dbReference type="InterPro" id="IPR007889">
    <property type="entry name" value="HTH_Psq"/>
</dbReference>
<dbReference type="SUPFAM" id="SSF46689">
    <property type="entry name" value="Homeodomain-like"/>
    <property type="match status" value="2"/>
</dbReference>
<dbReference type="Pfam" id="PF05225">
    <property type="entry name" value="HTH_psq"/>
    <property type="match status" value="2"/>
</dbReference>
<feature type="region of interest" description="Disordered" evidence="7">
    <location>
        <begin position="426"/>
        <end position="505"/>
    </location>
</feature>
<evidence type="ECO:0000256" key="3">
    <source>
        <dbReference type="ARBA" id="ARBA00023125"/>
    </source>
</evidence>
<dbReference type="GO" id="GO:0003677">
    <property type="term" value="F:DNA binding"/>
    <property type="evidence" value="ECO:0007669"/>
    <property type="project" value="UniProtKB-UniRule"/>
</dbReference>
<name>A0A2H4G0R5_NILLU</name>
<reference evidence="9" key="1">
    <citation type="submission" date="2015-11" db="EMBL/GenBank/DDBJ databases">
        <authorList>
            <person name="Zhang Y."/>
            <person name="Guo Z."/>
        </authorList>
    </citation>
    <scope>NUCLEOTIDE SEQUENCE</scope>
    <source>
        <strain evidence="9">ZZJYST-F</strain>
    </source>
</reference>
<feature type="compositionally biased region" description="Basic and acidic residues" evidence="7">
    <location>
        <begin position="984"/>
        <end position="1004"/>
    </location>
</feature>
<feature type="compositionally biased region" description="Low complexity" evidence="7">
    <location>
        <begin position="1023"/>
        <end position="1034"/>
    </location>
</feature>
<evidence type="ECO:0000256" key="1">
    <source>
        <dbReference type="ARBA" id="ARBA00004123"/>
    </source>
</evidence>
<comment type="subcellular location">
    <subcellularLocation>
        <location evidence="1 6">Nucleus</location>
    </subcellularLocation>
</comment>
<evidence type="ECO:0000313" key="9">
    <source>
        <dbReference type="EMBL" id="APO13600.1"/>
    </source>
</evidence>
<dbReference type="PANTHER" id="PTHR21545">
    <property type="entry name" value="TRANSCRIPTION FACTOR MLR1/2"/>
    <property type="match status" value="1"/>
</dbReference>
<dbReference type="PROSITE" id="PS50960">
    <property type="entry name" value="HTH_PSQ"/>
    <property type="match status" value="2"/>
</dbReference>
<dbReference type="EMBL" id="KU194468">
    <property type="protein sequence ID" value="APO13600.1"/>
    <property type="molecule type" value="mRNA"/>
</dbReference>
<evidence type="ECO:0000259" key="8">
    <source>
        <dbReference type="PROSITE" id="PS50960"/>
    </source>
</evidence>
<protein>
    <submittedName>
        <fullName evidence="9">Ecdysone-induced protein 93 variant A</fullName>
    </submittedName>
</protein>
<keyword evidence="5 6" id="KW-0539">Nucleus</keyword>
<feature type="domain" description="HTH psq-type" evidence="8">
    <location>
        <begin position="663"/>
        <end position="715"/>
    </location>
</feature>
<feature type="region of interest" description="Disordered" evidence="7">
    <location>
        <begin position="708"/>
        <end position="778"/>
    </location>
</feature>
<dbReference type="OrthoDB" id="10028342at2759"/>
<feature type="compositionally biased region" description="Basic and acidic residues" evidence="7">
    <location>
        <begin position="722"/>
        <end position="736"/>
    </location>
</feature>
<feature type="compositionally biased region" description="Low complexity" evidence="7">
    <location>
        <begin position="760"/>
        <end position="772"/>
    </location>
</feature>
<feature type="compositionally biased region" description="Polar residues" evidence="7">
    <location>
        <begin position="967"/>
        <end position="981"/>
    </location>
</feature>
<keyword evidence="3 6" id="KW-0238">DNA-binding</keyword>
<evidence type="ECO:0000256" key="6">
    <source>
        <dbReference type="PROSITE-ProRule" id="PRU00320"/>
    </source>
</evidence>
<evidence type="ECO:0000256" key="2">
    <source>
        <dbReference type="ARBA" id="ARBA00023015"/>
    </source>
</evidence>
<feature type="DNA-binding region" description="H-T-H motif" evidence="6">
    <location>
        <begin position="691"/>
        <end position="711"/>
    </location>
</feature>
<dbReference type="Gene3D" id="1.10.10.60">
    <property type="entry name" value="Homeodomain-like"/>
    <property type="match status" value="2"/>
</dbReference>
<organism evidence="9">
    <name type="scientific">Nilaparvata lugens</name>
    <name type="common">Brown planthopper</name>
    <dbReference type="NCBI Taxonomy" id="108931"/>
    <lineage>
        <taxon>Eukaryota</taxon>
        <taxon>Metazoa</taxon>
        <taxon>Ecdysozoa</taxon>
        <taxon>Arthropoda</taxon>
        <taxon>Hexapoda</taxon>
        <taxon>Insecta</taxon>
        <taxon>Pterygota</taxon>
        <taxon>Neoptera</taxon>
        <taxon>Paraneoptera</taxon>
        <taxon>Hemiptera</taxon>
        <taxon>Auchenorrhyncha</taxon>
        <taxon>Fulgoroidea</taxon>
        <taxon>Delphacidae</taxon>
        <taxon>Delphacinae</taxon>
        <taxon>Nilaparvata</taxon>
    </lineage>
</organism>
<feature type="compositionally biased region" description="Low complexity" evidence="7">
    <location>
        <begin position="449"/>
        <end position="468"/>
    </location>
</feature>
<feature type="compositionally biased region" description="Low complexity" evidence="7">
    <location>
        <begin position="168"/>
        <end position="177"/>
    </location>
</feature>
<dbReference type="AlphaFoldDB" id="A0A2H4G0R5"/>
<dbReference type="SMR" id="A0A2H4G0R5"/>
<keyword evidence="2" id="KW-0805">Transcription regulation</keyword>
<feature type="compositionally biased region" description="Basic and acidic residues" evidence="7">
    <location>
        <begin position="938"/>
        <end position="950"/>
    </location>
</feature>
<feature type="region of interest" description="Disordered" evidence="7">
    <location>
        <begin position="522"/>
        <end position="547"/>
    </location>
</feature>
<feature type="DNA-binding region" description="H-T-H motif" evidence="6">
    <location>
        <begin position="249"/>
        <end position="269"/>
    </location>
</feature>